<gene>
    <name evidence="3" type="ORF">K505DRAFT_321004</name>
</gene>
<evidence type="ECO:0000313" key="4">
    <source>
        <dbReference type="Proteomes" id="UP000799757"/>
    </source>
</evidence>
<dbReference type="EMBL" id="MU001760">
    <property type="protein sequence ID" value="KAF2799694.1"/>
    <property type="molecule type" value="Genomic_DNA"/>
</dbReference>
<sequence length="181" mass="20266">MVSFAFIAAIWDVLKRVVTTQGQEGQNAGHQSGHGKTSARQEPAPIPPQAPTFHASARDGLRIENCIFNNGNITSDSRNANPNRTRPQRRGPNPANDRRSHQNVQAHGGRSQNVQAQGGSSQKVDRPDQKVDRPEPLFKTICTRKHCQRKWCKLVHDDQLAQFRDLIPTLPEYIPKSHSQI</sequence>
<accession>A0A6A6XVA8</accession>
<proteinExistence type="predicted"/>
<feature type="compositionally biased region" description="Basic and acidic residues" evidence="1">
    <location>
        <begin position="123"/>
        <end position="132"/>
    </location>
</feature>
<evidence type="ECO:0008006" key="5">
    <source>
        <dbReference type="Google" id="ProtNLM"/>
    </source>
</evidence>
<dbReference type="AlphaFoldDB" id="A0A6A6XVA8"/>
<feature type="signal peptide" evidence="2">
    <location>
        <begin position="1"/>
        <end position="20"/>
    </location>
</feature>
<organism evidence="3 4">
    <name type="scientific">Melanomma pulvis-pyrius CBS 109.77</name>
    <dbReference type="NCBI Taxonomy" id="1314802"/>
    <lineage>
        <taxon>Eukaryota</taxon>
        <taxon>Fungi</taxon>
        <taxon>Dikarya</taxon>
        <taxon>Ascomycota</taxon>
        <taxon>Pezizomycotina</taxon>
        <taxon>Dothideomycetes</taxon>
        <taxon>Pleosporomycetidae</taxon>
        <taxon>Pleosporales</taxon>
        <taxon>Melanommataceae</taxon>
        <taxon>Melanomma</taxon>
    </lineage>
</organism>
<feature type="compositionally biased region" description="Polar residues" evidence="1">
    <location>
        <begin position="22"/>
        <end position="40"/>
    </location>
</feature>
<protein>
    <recommendedName>
        <fullName evidence="5">C3H1-type domain-containing protein</fullName>
    </recommendedName>
</protein>
<feature type="compositionally biased region" description="Polar residues" evidence="1">
    <location>
        <begin position="69"/>
        <end position="85"/>
    </location>
</feature>
<keyword evidence="2" id="KW-0732">Signal</keyword>
<feature type="chain" id="PRO_5025583235" description="C3H1-type domain-containing protein" evidence="2">
    <location>
        <begin position="21"/>
        <end position="181"/>
    </location>
</feature>
<feature type="compositionally biased region" description="Polar residues" evidence="1">
    <location>
        <begin position="102"/>
        <end position="122"/>
    </location>
</feature>
<evidence type="ECO:0000256" key="1">
    <source>
        <dbReference type="SAM" id="MobiDB-lite"/>
    </source>
</evidence>
<feature type="region of interest" description="Disordered" evidence="1">
    <location>
        <begin position="69"/>
        <end position="132"/>
    </location>
</feature>
<name>A0A6A6XVA8_9PLEO</name>
<evidence type="ECO:0000256" key="2">
    <source>
        <dbReference type="SAM" id="SignalP"/>
    </source>
</evidence>
<evidence type="ECO:0000313" key="3">
    <source>
        <dbReference type="EMBL" id="KAF2799694.1"/>
    </source>
</evidence>
<feature type="region of interest" description="Disordered" evidence="1">
    <location>
        <begin position="22"/>
        <end position="53"/>
    </location>
</feature>
<keyword evidence="4" id="KW-1185">Reference proteome</keyword>
<dbReference type="Proteomes" id="UP000799757">
    <property type="component" value="Unassembled WGS sequence"/>
</dbReference>
<reference evidence="3" key="1">
    <citation type="journal article" date="2020" name="Stud. Mycol.">
        <title>101 Dothideomycetes genomes: a test case for predicting lifestyles and emergence of pathogens.</title>
        <authorList>
            <person name="Haridas S."/>
            <person name="Albert R."/>
            <person name="Binder M."/>
            <person name="Bloem J."/>
            <person name="Labutti K."/>
            <person name="Salamov A."/>
            <person name="Andreopoulos B."/>
            <person name="Baker S."/>
            <person name="Barry K."/>
            <person name="Bills G."/>
            <person name="Bluhm B."/>
            <person name="Cannon C."/>
            <person name="Castanera R."/>
            <person name="Culley D."/>
            <person name="Daum C."/>
            <person name="Ezra D."/>
            <person name="Gonzalez J."/>
            <person name="Henrissat B."/>
            <person name="Kuo A."/>
            <person name="Liang C."/>
            <person name="Lipzen A."/>
            <person name="Lutzoni F."/>
            <person name="Magnuson J."/>
            <person name="Mondo S."/>
            <person name="Nolan M."/>
            <person name="Ohm R."/>
            <person name="Pangilinan J."/>
            <person name="Park H.-J."/>
            <person name="Ramirez L."/>
            <person name="Alfaro M."/>
            <person name="Sun H."/>
            <person name="Tritt A."/>
            <person name="Yoshinaga Y."/>
            <person name="Zwiers L.-H."/>
            <person name="Turgeon B."/>
            <person name="Goodwin S."/>
            <person name="Spatafora J."/>
            <person name="Crous P."/>
            <person name="Grigoriev I."/>
        </authorList>
    </citation>
    <scope>NUCLEOTIDE SEQUENCE</scope>
    <source>
        <strain evidence="3">CBS 109.77</strain>
    </source>
</reference>